<dbReference type="GeneID" id="116290800"/>
<organism evidence="8 9">
    <name type="scientific">Actinia tenebrosa</name>
    <name type="common">Australian red waratah sea anemone</name>
    <dbReference type="NCBI Taxonomy" id="6105"/>
    <lineage>
        <taxon>Eukaryota</taxon>
        <taxon>Metazoa</taxon>
        <taxon>Cnidaria</taxon>
        <taxon>Anthozoa</taxon>
        <taxon>Hexacorallia</taxon>
        <taxon>Actiniaria</taxon>
        <taxon>Actiniidae</taxon>
        <taxon>Actinia</taxon>
    </lineage>
</organism>
<dbReference type="NCBIfam" id="TIGR00803">
    <property type="entry name" value="nst"/>
    <property type="match status" value="1"/>
</dbReference>
<feature type="transmembrane region" description="Helical" evidence="7">
    <location>
        <begin position="344"/>
        <end position="360"/>
    </location>
</feature>
<keyword evidence="6 7" id="KW-0472">Membrane</keyword>
<reference evidence="9" key="1">
    <citation type="submission" date="2025-08" db="UniProtKB">
        <authorList>
            <consortium name="RefSeq"/>
        </authorList>
    </citation>
    <scope>IDENTIFICATION</scope>
    <source>
        <tissue evidence="9">Tentacle</tissue>
    </source>
</reference>
<keyword evidence="4 7" id="KW-0812">Transmembrane</keyword>
<evidence type="ECO:0000256" key="5">
    <source>
        <dbReference type="ARBA" id="ARBA00022989"/>
    </source>
</evidence>
<evidence type="ECO:0000313" key="8">
    <source>
        <dbReference type="Proteomes" id="UP000515163"/>
    </source>
</evidence>
<evidence type="ECO:0000256" key="3">
    <source>
        <dbReference type="ARBA" id="ARBA00022597"/>
    </source>
</evidence>
<evidence type="ECO:0000256" key="1">
    <source>
        <dbReference type="ARBA" id="ARBA00004141"/>
    </source>
</evidence>
<dbReference type="GO" id="GO:0015165">
    <property type="term" value="F:pyrimidine nucleotide-sugar transmembrane transporter activity"/>
    <property type="evidence" value="ECO:0007669"/>
    <property type="project" value="InterPro"/>
</dbReference>
<dbReference type="Pfam" id="PF04142">
    <property type="entry name" value="Nuc_sug_transp"/>
    <property type="match status" value="1"/>
</dbReference>
<comment type="subcellular location">
    <subcellularLocation>
        <location evidence="1">Membrane</location>
        <topology evidence="1">Multi-pass membrane protein</topology>
    </subcellularLocation>
</comment>
<evidence type="ECO:0000313" key="9">
    <source>
        <dbReference type="RefSeq" id="XP_031553770.1"/>
    </source>
</evidence>
<gene>
    <name evidence="9" type="primary">LOC116290800</name>
</gene>
<keyword evidence="3" id="KW-0762">Sugar transport</keyword>
<keyword evidence="3" id="KW-0813">Transport</keyword>
<dbReference type="AlphaFoldDB" id="A0A6P8HM95"/>
<dbReference type="GO" id="GO:0000139">
    <property type="term" value="C:Golgi membrane"/>
    <property type="evidence" value="ECO:0007669"/>
    <property type="project" value="InterPro"/>
</dbReference>
<dbReference type="SUPFAM" id="SSF103481">
    <property type="entry name" value="Multidrug resistance efflux transporter EmrE"/>
    <property type="match status" value="1"/>
</dbReference>
<comment type="similarity">
    <text evidence="2">Belongs to the nucleotide-sugar transporter family. SLC35A subfamily.</text>
</comment>
<feature type="transmembrane region" description="Helical" evidence="7">
    <location>
        <begin position="80"/>
        <end position="103"/>
    </location>
</feature>
<dbReference type="InParanoid" id="A0A6P8HM95"/>
<evidence type="ECO:0000256" key="7">
    <source>
        <dbReference type="SAM" id="Phobius"/>
    </source>
</evidence>
<name>A0A6P8HM95_ACTTE</name>
<feature type="transmembrane region" description="Helical" evidence="7">
    <location>
        <begin position="39"/>
        <end position="60"/>
    </location>
</feature>
<feature type="transmembrane region" description="Helical" evidence="7">
    <location>
        <begin position="289"/>
        <end position="310"/>
    </location>
</feature>
<keyword evidence="5 7" id="KW-1133">Transmembrane helix</keyword>
<evidence type="ECO:0000256" key="4">
    <source>
        <dbReference type="ARBA" id="ARBA00022692"/>
    </source>
</evidence>
<dbReference type="OrthoDB" id="419167at2759"/>
<dbReference type="KEGG" id="aten:116290800"/>
<dbReference type="FunCoup" id="A0A6P8HM95">
    <property type="interactions" value="408"/>
</dbReference>
<evidence type="ECO:0000256" key="6">
    <source>
        <dbReference type="ARBA" id="ARBA00023136"/>
    </source>
</evidence>
<evidence type="ECO:0000256" key="2">
    <source>
        <dbReference type="ARBA" id="ARBA00009976"/>
    </source>
</evidence>
<dbReference type="InterPro" id="IPR037185">
    <property type="entry name" value="EmrE-like"/>
</dbReference>
<accession>A0A6P8HM95</accession>
<feature type="transmembrane region" description="Helical" evidence="7">
    <location>
        <begin position="317"/>
        <end position="338"/>
    </location>
</feature>
<sequence>MSKYHKLVESIDITSDFKAKEENSLPPPSPTMMSQNGRFLDPLMSILWQLMFIAGVFIYGSHSILINLCKVDGKIPFNSASVVLLIELAKLLFSLFFFIPEALAGNIHSPSVKTVLAFSIPAVLYCINNNIVVHVQLYLDPASFQVLGNLKIATTAVLYWLIIKRKISRQKWISLFLVTLAGISNSYGGLHPHHEIIKDNKQQVENKIYVTLLGVLLMLLYCTISGLAGVYTEYILKRQFKVSLHLQNSLLYTYGVVLNFWAFIINDSIQNNTHETVSGSGLGDFFTGYSMWTFLIIITQAMNGLIMSAVMKHASNITRLIIIACAMVVTTILSVLVFSLQLNIYFILAFALVIVALKLYHH</sequence>
<dbReference type="InterPro" id="IPR007271">
    <property type="entry name" value="Nuc_sug_transpt"/>
</dbReference>
<dbReference type="Proteomes" id="UP000515163">
    <property type="component" value="Unplaced"/>
</dbReference>
<feature type="transmembrane region" description="Helical" evidence="7">
    <location>
        <begin position="144"/>
        <end position="163"/>
    </location>
</feature>
<dbReference type="PANTHER" id="PTHR10231">
    <property type="entry name" value="NUCLEOTIDE-SUGAR TRANSMEMBRANE TRANSPORTER"/>
    <property type="match status" value="1"/>
</dbReference>
<dbReference type="PIRSF" id="PIRSF005799">
    <property type="entry name" value="UDP-gal_transpt"/>
    <property type="match status" value="1"/>
</dbReference>
<protein>
    <submittedName>
        <fullName evidence="9">Probable UDP-sugar transporter protein SLC35A4 isoform X1</fullName>
    </submittedName>
</protein>
<feature type="transmembrane region" description="Helical" evidence="7">
    <location>
        <begin position="172"/>
        <end position="188"/>
    </location>
</feature>
<keyword evidence="8" id="KW-1185">Reference proteome</keyword>
<dbReference type="RefSeq" id="XP_031553770.1">
    <property type="nucleotide sequence ID" value="XM_031697910.1"/>
</dbReference>
<feature type="transmembrane region" description="Helical" evidence="7">
    <location>
        <begin position="251"/>
        <end position="269"/>
    </location>
</feature>
<feature type="transmembrane region" description="Helical" evidence="7">
    <location>
        <begin position="208"/>
        <end position="231"/>
    </location>
</feature>
<proteinExistence type="inferred from homology"/>